<comment type="caution">
    <text evidence="1">The sequence shown here is derived from an EMBL/GenBank/DDBJ whole genome shotgun (WGS) entry which is preliminary data.</text>
</comment>
<dbReference type="GO" id="GO:0005886">
    <property type="term" value="C:plasma membrane"/>
    <property type="evidence" value="ECO:0007669"/>
    <property type="project" value="TreeGrafter"/>
</dbReference>
<proteinExistence type="predicted"/>
<dbReference type="Proteomes" id="UP000631114">
    <property type="component" value="Unassembled WGS sequence"/>
</dbReference>
<accession>A0A835J0H8</accession>
<protein>
    <submittedName>
        <fullName evidence="1">Uncharacterized protein</fullName>
    </submittedName>
</protein>
<reference evidence="1 2" key="1">
    <citation type="submission" date="2020-10" db="EMBL/GenBank/DDBJ databases">
        <title>The Coptis chinensis genome and diversification of protoberbering-type alkaloids.</title>
        <authorList>
            <person name="Wang B."/>
            <person name="Shu S."/>
            <person name="Song C."/>
            <person name="Liu Y."/>
        </authorList>
    </citation>
    <scope>NUCLEOTIDE SEQUENCE [LARGE SCALE GENOMIC DNA]</scope>
    <source>
        <strain evidence="1">HL-2020</strain>
        <tissue evidence="1">Leaf</tissue>
    </source>
</reference>
<evidence type="ECO:0000313" key="1">
    <source>
        <dbReference type="EMBL" id="KAF9625667.1"/>
    </source>
</evidence>
<dbReference type="AlphaFoldDB" id="A0A835J0H8"/>
<keyword evidence="2" id="KW-1185">Reference proteome</keyword>
<dbReference type="GO" id="GO:0009506">
    <property type="term" value="C:plasmodesma"/>
    <property type="evidence" value="ECO:0007669"/>
    <property type="project" value="TreeGrafter"/>
</dbReference>
<dbReference type="PANTHER" id="PTHR31414">
    <property type="entry name" value="TRANSMEMBRANE PROTEIN DDB_G0292058"/>
    <property type="match status" value="1"/>
</dbReference>
<organism evidence="1 2">
    <name type="scientific">Coptis chinensis</name>
    <dbReference type="NCBI Taxonomy" id="261450"/>
    <lineage>
        <taxon>Eukaryota</taxon>
        <taxon>Viridiplantae</taxon>
        <taxon>Streptophyta</taxon>
        <taxon>Embryophyta</taxon>
        <taxon>Tracheophyta</taxon>
        <taxon>Spermatophyta</taxon>
        <taxon>Magnoliopsida</taxon>
        <taxon>Ranunculales</taxon>
        <taxon>Ranunculaceae</taxon>
        <taxon>Coptidoideae</taxon>
        <taxon>Coptis</taxon>
    </lineage>
</organism>
<sequence>MTTSINNYNDNFNQQSSGNLSYYDRFTLLDVECIVLYTGQGKFHGSTGDTLEYIVKQSNVTVDNLRNVSDYLSAAKSVGVVRFFLGPDVQTSIDETMPYPDCCCNAPLDISWILIFSFWYAIPCEHLGGYRLGPCSRHIYLVRSISPSPSLKAQSLHPPRS</sequence>
<dbReference type="EMBL" id="JADFTS010000001">
    <property type="protein sequence ID" value="KAF9625667.1"/>
    <property type="molecule type" value="Genomic_DNA"/>
</dbReference>
<evidence type="ECO:0000313" key="2">
    <source>
        <dbReference type="Proteomes" id="UP000631114"/>
    </source>
</evidence>
<dbReference type="InterPro" id="IPR040283">
    <property type="entry name" value="DDB_G0292058-like"/>
</dbReference>
<dbReference type="PANTHER" id="PTHR31414:SF15">
    <property type="entry name" value="PLASMA MEMBRANE FUSION PROTEIN"/>
    <property type="match status" value="1"/>
</dbReference>
<dbReference type="OrthoDB" id="1937321at2759"/>
<gene>
    <name evidence="1" type="ORF">IFM89_025228</name>
</gene>
<name>A0A835J0H8_9MAGN</name>